<protein>
    <submittedName>
        <fullName evidence="2">Uncharacterized protein</fullName>
    </submittedName>
</protein>
<dbReference type="RefSeq" id="WP_091221279.1">
    <property type="nucleotide sequence ID" value="NZ_FNHE01000009.1"/>
</dbReference>
<feature type="region of interest" description="Disordered" evidence="1">
    <location>
        <begin position="1"/>
        <end position="65"/>
    </location>
</feature>
<feature type="compositionally biased region" description="Basic and acidic residues" evidence="1">
    <location>
        <begin position="1"/>
        <end position="18"/>
    </location>
</feature>
<organism evidence="2 3">
    <name type="scientific">Geodermatophilus siccatus</name>
    <dbReference type="NCBI Taxonomy" id="1137991"/>
    <lineage>
        <taxon>Bacteria</taxon>
        <taxon>Bacillati</taxon>
        <taxon>Actinomycetota</taxon>
        <taxon>Actinomycetes</taxon>
        <taxon>Geodermatophilales</taxon>
        <taxon>Geodermatophilaceae</taxon>
        <taxon>Geodermatophilus</taxon>
    </lineage>
</organism>
<dbReference type="STRING" id="1137991.SAMN05660642_03517"/>
<sequence length="65" mass="7059">MTEVPGTDRDAAREHVLHETPLVPEDVDDTDDDPRTTDEPRNRGDEGETGDEVKPPAGSTDFGTP</sequence>
<reference evidence="3" key="1">
    <citation type="submission" date="2016-10" db="EMBL/GenBank/DDBJ databases">
        <authorList>
            <person name="Varghese N."/>
            <person name="Submissions S."/>
        </authorList>
    </citation>
    <scope>NUCLEOTIDE SEQUENCE [LARGE SCALE GENOMIC DNA]</scope>
    <source>
        <strain evidence="3">DSM 45419</strain>
    </source>
</reference>
<gene>
    <name evidence="2" type="ORF">SAMN05660642_03517</name>
</gene>
<evidence type="ECO:0000256" key="1">
    <source>
        <dbReference type="SAM" id="MobiDB-lite"/>
    </source>
</evidence>
<proteinExistence type="predicted"/>
<dbReference type="AlphaFoldDB" id="A0A1G9WST4"/>
<keyword evidence="3" id="KW-1185">Reference proteome</keyword>
<dbReference type="EMBL" id="FNHE01000009">
    <property type="protein sequence ID" value="SDM87439.1"/>
    <property type="molecule type" value="Genomic_DNA"/>
</dbReference>
<evidence type="ECO:0000313" key="3">
    <source>
        <dbReference type="Proteomes" id="UP000198680"/>
    </source>
</evidence>
<evidence type="ECO:0000313" key="2">
    <source>
        <dbReference type="EMBL" id="SDM87439.1"/>
    </source>
</evidence>
<accession>A0A1G9WST4</accession>
<dbReference type="Proteomes" id="UP000198680">
    <property type="component" value="Unassembled WGS sequence"/>
</dbReference>
<feature type="compositionally biased region" description="Basic and acidic residues" evidence="1">
    <location>
        <begin position="33"/>
        <end position="54"/>
    </location>
</feature>
<name>A0A1G9WST4_9ACTN</name>